<dbReference type="CDD" id="cd02440">
    <property type="entry name" value="AdoMet_MTases"/>
    <property type="match status" value="1"/>
</dbReference>
<protein>
    <submittedName>
        <fullName evidence="1">SAM-dependent methyltransferase</fullName>
    </submittedName>
</protein>
<keyword evidence="1" id="KW-0489">Methyltransferase</keyword>
<reference evidence="1 2" key="1">
    <citation type="submission" date="2017-08" db="EMBL/GenBank/DDBJ databases">
        <title>Infants hospitalized years apart are colonized by the same room-sourced microbial strains.</title>
        <authorList>
            <person name="Brooks B."/>
            <person name="Olm M.R."/>
            <person name="Firek B.A."/>
            <person name="Baker R."/>
            <person name="Thomas B.C."/>
            <person name="Morowitz M.J."/>
            <person name="Banfield J.F."/>
        </authorList>
    </citation>
    <scope>NUCLEOTIDE SEQUENCE [LARGE SCALE GENOMIC DNA]</scope>
    <source>
        <strain evidence="1">S2_005_003_R2_42</strain>
    </source>
</reference>
<accession>A0A2W5N065</accession>
<dbReference type="Pfam" id="PF13489">
    <property type="entry name" value="Methyltransf_23"/>
    <property type="match status" value="1"/>
</dbReference>
<organism evidence="1 2">
    <name type="scientific">Rhodanobacter denitrificans</name>
    <dbReference type="NCBI Taxonomy" id="666685"/>
    <lineage>
        <taxon>Bacteria</taxon>
        <taxon>Pseudomonadati</taxon>
        <taxon>Pseudomonadota</taxon>
        <taxon>Gammaproteobacteria</taxon>
        <taxon>Lysobacterales</taxon>
        <taxon>Rhodanobacteraceae</taxon>
        <taxon>Rhodanobacter</taxon>
    </lineage>
</organism>
<comment type="caution">
    <text evidence="1">The sequence shown here is derived from an EMBL/GenBank/DDBJ whole genome shotgun (WGS) entry which is preliminary data.</text>
</comment>
<dbReference type="Gene3D" id="3.40.50.150">
    <property type="entry name" value="Vaccinia Virus protein VP39"/>
    <property type="match status" value="1"/>
</dbReference>
<gene>
    <name evidence="1" type="ORF">DI564_01610</name>
</gene>
<dbReference type="Proteomes" id="UP000249046">
    <property type="component" value="Unassembled WGS sequence"/>
</dbReference>
<sequence length="202" mass="22077">MHPLADRITDLYERHADAYASDRQACAVVETAWLDRFAALLPPGGTVLDLGCGIGEPIAANLIGRGFRVDGVDASPSLIAHCRVRFPDQHWQVADMRGLDLGRTYAGILAWDSFFHLDHDDQRGMFAVFGRHAAAGTALMFTSGPAHGEAIGEYRGEPLYHASLAPEAYRALLAEHGFEVCAHRTEDPDCGGHTVWLARMRP</sequence>
<dbReference type="SUPFAM" id="SSF53335">
    <property type="entry name" value="S-adenosyl-L-methionine-dependent methyltransferases"/>
    <property type="match status" value="1"/>
</dbReference>
<proteinExistence type="predicted"/>
<dbReference type="InterPro" id="IPR029063">
    <property type="entry name" value="SAM-dependent_MTases_sf"/>
</dbReference>
<evidence type="ECO:0000313" key="2">
    <source>
        <dbReference type="Proteomes" id="UP000249046"/>
    </source>
</evidence>
<dbReference type="GO" id="GO:0008168">
    <property type="term" value="F:methyltransferase activity"/>
    <property type="evidence" value="ECO:0007669"/>
    <property type="project" value="UniProtKB-KW"/>
</dbReference>
<keyword evidence="1" id="KW-0808">Transferase</keyword>
<name>A0A2W5N065_9GAMM</name>
<dbReference type="EMBL" id="QFPO01000002">
    <property type="protein sequence ID" value="PZQ19430.1"/>
    <property type="molecule type" value="Genomic_DNA"/>
</dbReference>
<dbReference type="AlphaFoldDB" id="A0A2W5N065"/>
<dbReference type="GO" id="GO:0032259">
    <property type="term" value="P:methylation"/>
    <property type="evidence" value="ECO:0007669"/>
    <property type="project" value="UniProtKB-KW"/>
</dbReference>
<evidence type="ECO:0000313" key="1">
    <source>
        <dbReference type="EMBL" id="PZQ19430.1"/>
    </source>
</evidence>